<protein>
    <recommendedName>
        <fullName evidence="1">Cell division coordinator CpoB</fullName>
    </recommendedName>
</protein>
<keyword evidence="1" id="KW-0732">Signal</keyword>
<feature type="region of interest" description="Disordered" evidence="2">
    <location>
        <begin position="95"/>
        <end position="118"/>
    </location>
</feature>
<evidence type="ECO:0000313" key="3">
    <source>
        <dbReference type="EMBL" id="TSH98869.1"/>
    </source>
</evidence>
<gene>
    <name evidence="3" type="primary">ybgF</name>
    <name evidence="1" type="synonym">cpoB</name>
    <name evidence="3" type="ORF">FOZ76_01775</name>
</gene>
<dbReference type="OrthoDB" id="8525418at2"/>
<dbReference type="AlphaFoldDB" id="A0A556B122"/>
<dbReference type="HAMAP" id="MF_02066">
    <property type="entry name" value="CpoB"/>
    <property type="match status" value="1"/>
</dbReference>
<comment type="function">
    <text evidence="1">Mediates coordination of peptidoglycan synthesis and outer membrane constriction during cell division.</text>
</comment>
<dbReference type="InterPro" id="IPR019734">
    <property type="entry name" value="TPR_rpt"/>
</dbReference>
<organism evidence="3 4">
    <name type="scientific">Verticiella sediminum</name>
    <dbReference type="NCBI Taxonomy" id="1247510"/>
    <lineage>
        <taxon>Bacteria</taxon>
        <taxon>Pseudomonadati</taxon>
        <taxon>Pseudomonadota</taxon>
        <taxon>Betaproteobacteria</taxon>
        <taxon>Burkholderiales</taxon>
        <taxon>Alcaligenaceae</taxon>
        <taxon>Verticiella</taxon>
    </lineage>
</organism>
<name>A0A556B122_9BURK</name>
<dbReference type="Pfam" id="PF13174">
    <property type="entry name" value="TPR_6"/>
    <property type="match status" value="1"/>
</dbReference>
<reference evidence="3 4" key="1">
    <citation type="submission" date="2019-07" db="EMBL/GenBank/DDBJ databases">
        <title>Qingshengfaniella alkalisoli gen. nov., sp. nov., isolated from saline soil.</title>
        <authorList>
            <person name="Xu L."/>
            <person name="Huang X.-X."/>
            <person name="Sun J.-Q."/>
        </authorList>
    </citation>
    <scope>NUCLEOTIDE SEQUENCE [LARGE SCALE GENOMIC DNA]</scope>
    <source>
        <strain evidence="3 4">DSM 27279</strain>
    </source>
</reference>
<comment type="similarity">
    <text evidence="1">Belongs to the CpoB family.</text>
</comment>
<dbReference type="Gene3D" id="1.25.40.10">
    <property type="entry name" value="Tetratricopeptide repeat domain"/>
    <property type="match status" value="1"/>
</dbReference>
<feature type="signal peptide" evidence="1">
    <location>
        <begin position="1"/>
        <end position="29"/>
    </location>
</feature>
<dbReference type="InterPro" id="IPR034706">
    <property type="entry name" value="CpoB"/>
</dbReference>
<keyword evidence="4" id="KW-1185">Reference proteome</keyword>
<proteinExistence type="inferred from homology"/>
<feature type="compositionally biased region" description="Low complexity" evidence="2">
    <location>
        <begin position="104"/>
        <end position="118"/>
    </location>
</feature>
<dbReference type="InterPro" id="IPR011990">
    <property type="entry name" value="TPR-like_helical_dom_sf"/>
</dbReference>
<dbReference type="GO" id="GO:0030288">
    <property type="term" value="C:outer membrane-bounded periplasmic space"/>
    <property type="evidence" value="ECO:0007669"/>
    <property type="project" value="UniProtKB-UniRule"/>
</dbReference>
<dbReference type="Proteomes" id="UP000318405">
    <property type="component" value="Unassembled WGS sequence"/>
</dbReference>
<comment type="caution">
    <text evidence="3">The sequence shown here is derived from an EMBL/GenBank/DDBJ whole genome shotgun (WGS) entry which is preliminary data.</text>
</comment>
<dbReference type="EMBL" id="VLTJ01000003">
    <property type="protein sequence ID" value="TSH98869.1"/>
    <property type="molecule type" value="Genomic_DNA"/>
</dbReference>
<dbReference type="Pfam" id="PF14559">
    <property type="entry name" value="TPR_19"/>
    <property type="match status" value="1"/>
</dbReference>
<sequence length="248" mass="27053" precursor="true">MIQQVSFATRLMAGAALVAAGLAAQPAQAQLFGGDDEARQAIIKLRQELADVRSEDQRGRLALAAQIEQLQQQMSQMRGQLETLSKQIADTQQAQRQLSLDMTEQPPAAGGPGQPEAANLLAAGGEEQTSYDAAIDYFRKGQYRESATALQAFVQKFPQSTYAPTAQFYWGSSLYALKDYKSAISRLQGVLQNWPDNARAPDALLVIAGSQIELNDRNAARATLQRIIKDYPGSQAANTARDRLQLLQ</sequence>
<evidence type="ECO:0000256" key="2">
    <source>
        <dbReference type="SAM" id="MobiDB-lite"/>
    </source>
</evidence>
<dbReference type="RefSeq" id="WP_143946407.1">
    <property type="nucleotide sequence ID" value="NZ_BAABMB010000001.1"/>
</dbReference>
<dbReference type="InterPro" id="IPR014162">
    <property type="entry name" value="CpoB_C"/>
</dbReference>
<dbReference type="GO" id="GO:0043093">
    <property type="term" value="P:FtsZ-dependent cytokinesis"/>
    <property type="evidence" value="ECO:0007669"/>
    <property type="project" value="UniProtKB-UniRule"/>
</dbReference>
<dbReference type="SUPFAM" id="SSF48452">
    <property type="entry name" value="TPR-like"/>
    <property type="match status" value="1"/>
</dbReference>
<evidence type="ECO:0000256" key="1">
    <source>
        <dbReference type="HAMAP-Rule" id="MF_02066"/>
    </source>
</evidence>
<accession>A0A556B122</accession>
<keyword evidence="1" id="KW-0132">Cell division</keyword>
<dbReference type="NCBIfam" id="TIGR02795">
    <property type="entry name" value="tol_pal_ybgF"/>
    <property type="match status" value="1"/>
</dbReference>
<keyword evidence="1" id="KW-0574">Periplasm</keyword>
<comment type="subcellular location">
    <subcellularLocation>
        <location evidence="1">Periplasm</location>
    </subcellularLocation>
</comment>
<feature type="chain" id="PRO_5022275381" description="Cell division coordinator CpoB" evidence="1">
    <location>
        <begin position="30"/>
        <end position="248"/>
    </location>
</feature>
<evidence type="ECO:0000313" key="4">
    <source>
        <dbReference type="Proteomes" id="UP000318405"/>
    </source>
</evidence>
<keyword evidence="1" id="KW-0131">Cell cycle</keyword>